<dbReference type="EMBL" id="JACGWN010000014">
    <property type="protein sequence ID" value="KAL0405185.1"/>
    <property type="molecule type" value="Genomic_DNA"/>
</dbReference>
<feature type="domain" description="Integrase catalytic" evidence="15">
    <location>
        <begin position="330"/>
        <end position="451"/>
    </location>
</feature>
<dbReference type="InterPro" id="IPR050951">
    <property type="entry name" value="Retrovirus_Pol_polyprotein"/>
</dbReference>
<dbReference type="GO" id="GO:0004190">
    <property type="term" value="F:aspartic-type endopeptidase activity"/>
    <property type="evidence" value="ECO:0007669"/>
    <property type="project" value="UniProtKB-KW"/>
</dbReference>
<evidence type="ECO:0000256" key="9">
    <source>
        <dbReference type="ARBA" id="ARBA00022842"/>
    </source>
</evidence>
<dbReference type="PROSITE" id="PS50994">
    <property type="entry name" value="INTEGRASE"/>
    <property type="match status" value="1"/>
</dbReference>
<dbReference type="PANTHER" id="PTHR37984">
    <property type="entry name" value="PROTEIN CBG26694"/>
    <property type="match status" value="1"/>
</dbReference>
<comment type="caution">
    <text evidence="16">The sequence shown here is derived from an EMBL/GenBank/DDBJ whole genome shotgun (WGS) entry which is preliminary data.</text>
</comment>
<dbReference type="SUPFAM" id="SSF53098">
    <property type="entry name" value="Ribonuclease H-like"/>
    <property type="match status" value="1"/>
</dbReference>
<dbReference type="GO" id="GO:0015074">
    <property type="term" value="P:DNA integration"/>
    <property type="evidence" value="ECO:0007669"/>
    <property type="project" value="UniProtKB-KW"/>
</dbReference>
<evidence type="ECO:0000259" key="15">
    <source>
        <dbReference type="PROSITE" id="PS50994"/>
    </source>
</evidence>
<keyword evidence="2" id="KW-0808">Transferase</keyword>
<dbReference type="InterPro" id="IPR056924">
    <property type="entry name" value="SH3_Tf2-1"/>
</dbReference>
<dbReference type="InterPro" id="IPR043502">
    <property type="entry name" value="DNA/RNA_pol_sf"/>
</dbReference>
<dbReference type="Gene3D" id="3.30.420.10">
    <property type="entry name" value="Ribonuclease H-like superfamily/Ribonuclease H"/>
    <property type="match status" value="1"/>
</dbReference>
<dbReference type="InterPro" id="IPR043128">
    <property type="entry name" value="Rev_trsase/Diguanyl_cyclase"/>
</dbReference>
<dbReference type="GO" id="GO:0003964">
    <property type="term" value="F:RNA-directed DNA polymerase activity"/>
    <property type="evidence" value="ECO:0007669"/>
    <property type="project" value="UniProtKB-KW"/>
</dbReference>
<keyword evidence="7" id="KW-0255">Endonuclease</keyword>
<keyword evidence="13" id="KW-0238">DNA-binding</keyword>
<evidence type="ECO:0000256" key="5">
    <source>
        <dbReference type="ARBA" id="ARBA00022723"/>
    </source>
</evidence>
<dbReference type="CDD" id="cd09274">
    <property type="entry name" value="RNase_HI_RT_Ty3"/>
    <property type="match status" value="1"/>
</dbReference>
<dbReference type="GO" id="GO:0006310">
    <property type="term" value="P:DNA recombination"/>
    <property type="evidence" value="ECO:0007669"/>
    <property type="project" value="UniProtKB-KW"/>
</dbReference>
<dbReference type="GO" id="GO:0006508">
    <property type="term" value="P:proteolysis"/>
    <property type="evidence" value="ECO:0007669"/>
    <property type="project" value="UniProtKB-KW"/>
</dbReference>
<evidence type="ECO:0000256" key="6">
    <source>
        <dbReference type="ARBA" id="ARBA00022750"/>
    </source>
</evidence>
<dbReference type="SUPFAM" id="SSF56672">
    <property type="entry name" value="DNA/RNA polymerases"/>
    <property type="match status" value="1"/>
</dbReference>
<keyword evidence="1" id="KW-0645">Protease</keyword>
<evidence type="ECO:0000313" key="16">
    <source>
        <dbReference type="EMBL" id="KAL0405185.1"/>
    </source>
</evidence>
<keyword evidence="6" id="KW-0064">Aspartyl protease</keyword>
<dbReference type="Gene3D" id="1.10.340.70">
    <property type="match status" value="1"/>
</dbReference>
<evidence type="ECO:0000256" key="12">
    <source>
        <dbReference type="ARBA" id="ARBA00022932"/>
    </source>
</evidence>
<evidence type="ECO:0000256" key="3">
    <source>
        <dbReference type="ARBA" id="ARBA00022695"/>
    </source>
</evidence>
<evidence type="ECO:0000256" key="13">
    <source>
        <dbReference type="ARBA" id="ARBA00023125"/>
    </source>
</evidence>
<keyword evidence="11" id="KW-0695">RNA-directed DNA polymerase</keyword>
<evidence type="ECO:0000256" key="8">
    <source>
        <dbReference type="ARBA" id="ARBA00022801"/>
    </source>
</evidence>
<sequence length="627" mass="71029">MYLRVSSIDYLGHVISAVGVAADPTKLEAIAAWPPPASLTALQAFLGLTGYYRRFVRHYATLASPLTDLLKGPKFHWSLAAAIAFESLKAVMLSLPVLGWPDFSQPFNVTTDASRITVGAVLSQHRHPIAFFCKKMNPKMQSSAYECEMFAITEAVRKWRQYLLGRRFNIYTDQKSLKALLIQIVQTPAQQRWLTKLLGYDFPIHYIPGRDNRVADALSQNPLPTAFVVRPSPPPPRPSIVVAFFQYSPLGLFQRSPLYPELRRAPLFAFGRTSYHSDGGHSGVRGTYARLTASFYWPKMLRDIKNSSKPALCARASITPPSHNRELCNLCLPPARVWEDITMDFIMNLPSSGGKMVIWVVVDRLSKYAHLVGLPTYFTAASLAAVFSEAIYKLHGMPKSIVSDRDRIFLSHFWRELFCLCGTTLKFSSAYHPQTDGQIEVLNRVLETFLRCFVNKALYGRSPPTLTHYSADDSPMLAVDTHLRQRQDILASVKYHLARAHHRMKLSADLHRWDVDFKVGDWALLRLHPYRQVSVSRRPSQKLSRRFFGPFRILRKTRVVAYELELPVGAKIHPVFHVSLLKPYHGPDPTGYGVLPQDLWEMERRSNLENTVTPYNSSKSLSTVGMG</sequence>
<dbReference type="InterPro" id="IPR036397">
    <property type="entry name" value="RNaseH_sf"/>
</dbReference>
<dbReference type="FunFam" id="3.30.70.270:FF:000020">
    <property type="entry name" value="Transposon Tf2-6 polyprotein-like Protein"/>
    <property type="match status" value="1"/>
</dbReference>
<dbReference type="InterPro" id="IPR001584">
    <property type="entry name" value="Integrase_cat-core"/>
</dbReference>
<protein>
    <submittedName>
        <fullName evidence="16">Retrovirus-related Pol polyprotein from transposon</fullName>
    </submittedName>
</protein>
<keyword evidence="14" id="KW-0233">DNA recombination</keyword>
<dbReference type="Pfam" id="PF17917">
    <property type="entry name" value="RT_RNaseH"/>
    <property type="match status" value="1"/>
</dbReference>
<dbReference type="GO" id="GO:0003677">
    <property type="term" value="F:DNA binding"/>
    <property type="evidence" value="ECO:0007669"/>
    <property type="project" value="UniProtKB-KW"/>
</dbReference>
<keyword evidence="4" id="KW-0540">Nuclease</keyword>
<dbReference type="Pfam" id="PF00665">
    <property type="entry name" value="rve"/>
    <property type="match status" value="1"/>
</dbReference>
<name>A0AAW2TK51_9LAMI</name>
<reference evidence="16" key="2">
    <citation type="journal article" date="2024" name="Plant">
        <title>Genomic evolution and insights into agronomic trait innovations of Sesamum species.</title>
        <authorList>
            <person name="Miao H."/>
            <person name="Wang L."/>
            <person name="Qu L."/>
            <person name="Liu H."/>
            <person name="Sun Y."/>
            <person name="Le M."/>
            <person name="Wang Q."/>
            <person name="Wei S."/>
            <person name="Zheng Y."/>
            <person name="Lin W."/>
            <person name="Duan Y."/>
            <person name="Cao H."/>
            <person name="Xiong S."/>
            <person name="Wang X."/>
            <person name="Wei L."/>
            <person name="Li C."/>
            <person name="Ma Q."/>
            <person name="Ju M."/>
            <person name="Zhao R."/>
            <person name="Li G."/>
            <person name="Mu C."/>
            <person name="Tian Q."/>
            <person name="Mei H."/>
            <person name="Zhang T."/>
            <person name="Gao T."/>
            <person name="Zhang H."/>
        </authorList>
    </citation>
    <scope>NUCLEOTIDE SEQUENCE</scope>
    <source>
        <strain evidence="16">KEN1</strain>
    </source>
</reference>
<keyword evidence="3" id="KW-0548">Nucleotidyltransferase</keyword>
<gene>
    <name evidence="16" type="ORF">Slati_3832400</name>
</gene>
<dbReference type="GO" id="GO:0046872">
    <property type="term" value="F:metal ion binding"/>
    <property type="evidence" value="ECO:0007669"/>
    <property type="project" value="UniProtKB-KW"/>
</dbReference>
<dbReference type="GO" id="GO:0004519">
    <property type="term" value="F:endonuclease activity"/>
    <property type="evidence" value="ECO:0007669"/>
    <property type="project" value="UniProtKB-KW"/>
</dbReference>
<evidence type="ECO:0000256" key="2">
    <source>
        <dbReference type="ARBA" id="ARBA00022679"/>
    </source>
</evidence>
<dbReference type="Pfam" id="PF17921">
    <property type="entry name" value="Integrase_H2C2"/>
    <property type="match status" value="1"/>
</dbReference>
<dbReference type="Pfam" id="PF24626">
    <property type="entry name" value="SH3_Tf2-1"/>
    <property type="match status" value="1"/>
</dbReference>
<dbReference type="InterPro" id="IPR041588">
    <property type="entry name" value="Integrase_H2C2"/>
</dbReference>
<dbReference type="PANTHER" id="PTHR37984:SF5">
    <property type="entry name" value="PROTEIN NYNRIN-LIKE"/>
    <property type="match status" value="1"/>
</dbReference>
<proteinExistence type="predicted"/>
<organism evidence="16">
    <name type="scientific">Sesamum latifolium</name>
    <dbReference type="NCBI Taxonomy" id="2727402"/>
    <lineage>
        <taxon>Eukaryota</taxon>
        <taxon>Viridiplantae</taxon>
        <taxon>Streptophyta</taxon>
        <taxon>Embryophyta</taxon>
        <taxon>Tracheophyta</taxon>
        <taxon>Spermatophyta</taxon>
        <taxon>Magnoliopsida</taxon>
        <taxon>eudicotyledons</taxon>
        <taxon>Gunneridae</taxon>
        <taxon>Pentapetalae</taxon>
        <taxon>asterids</taxon>
        <taxon>lamiids</taxon>
        <taxon>Lamiales</taxon>
        <taxon>Pedaliaceae</taxon>
        <taxon>Sesamum</taxon>
    </lineage>
</organism>
<evidence type="ECO:0000256" key="10">
    <source>
        <dbReference type="ARBA" id="ARBA00022908"/>
    </source>
</evidence>
<keyword evidence="8" id="KW-0378">Hydrolase</keyword>
<dbReference type="GO" id="GO:0003887">
    <property type="term" value="F:DNA-directed DNA polymerase activity"/>
    <property type="evidence" value="ECO:0007669"/>
    <property type="project" value="UniProtKB-KW"/>
</dbReference>
<reference evidence="16" key="1">
    <citation type="submission" date="2020-06" db="EMBL/GenBank/DDBJ databases">
        <authorList>
            <person name="Li T."/>
            <person name="Hu X."/>
            <person name="Zhang T."/>
            <person name="Song X."/>
            <person name="Zhang H."/>
            <person name="Dai N."/>
            <person name="Sheng W."/>
            <person name="Hou X."/>
            <person name="Wei L."/>
        </authorList>
    </citation>
    <scope>NUCLEOTIDE SEQUENCE</scope>
    <source>
        <strain evidence="16">KEN1</strain>
        <tissue evidence="16">Leaf</tissue>
    </source>
</reference>
<keyword evidence="9" id="KW-0460">Magnesium</keyword>
<keyword evidence="10" id="KW-0229">DNA integration</keyword>
<evidence type="ECO:0000256" key="4">
    <source>
        <dbReference type="ARBA" id="ARBA00022722"/>
    </source>
</evidence>
<dbReference type="Gene3D" id="3.30.70.270">
    <property type="match status" value="1"/>
</dbReference>
<dbReference type="InterPro" id="IPR041373">
    <property type="entry name" value="RT_RNaseH"/>
</dbReference>
<keyword evidence="12" id="KW-0239">DNA-directed DNA polymerase</keyword>
<keyword evidence="5" id="KW-0479">Metal-binding</keyword>
<evidence type="ECO:0000256" key="7">
    <source>
        <dbReference type="ARBA" id="ARBA00022759"/>
    </source>
</evidence>
<evidence type="ECO:0000256" key="11">
    <source>
        <dbReference type="ARBA" id="ARBA00022918"/>
    </source>
</evidence>
<evidence type="ECO:0000256" key="14">
    <source>
        <dbReference type="ARBA" id="ARBA00023172"/>
    </source>
</evidence>
<dbReference type="InterPro" id="IPR012337">
    <property type="entry name" value="RNaseH-like_sf"/>
</dbReference>
<dbReference type="AlphaFoldDB" id="A0AAW2TK51"/>
<evidence type="ECO:0000256" key="1">
    <source>
        <dbReference type="ARBA" id="ARBA00022670"/>
    </source>
</evidence>
<accession>A0AAW2TK51</accession>